<protein>
    <recommendedName>
        <fullName evidence="1">Reverse transcriptase domain-containing protein</fullName>
    </recommendedName>
</protein>
<dbReference type="CDD" id="cd01650">
    <property type="entry name" value="RT_nLTR_like"/>
    <property type="match status" value="1"/>
</dbReference>
<dbReference type="GeneTree" id="ENSGT01150000286909"/>
<evidence type="ECO:0000313" key="3">
    <source>
        <dbReference type="Proteomes" id="UP000694546"/>
    </source>
</evidence>
<dbReference type="PROSITE" id="PS50878">
    <property type="entry name" value="RT_POL"/>
    <property type="match status" value="1"/>
</dbReference>
<dbReference type="AlphaFoldDB" id="A0A8C5FTC9"/>
<sequence length="681" mass="75783">MVNCYNSSLSSCLEQLAPVQSKLVLFSHSAPWYTDELRHLKSKRRQLEWLSHKTGLTVHQEMYKQHLQLYNDTLNSARSSYYSGIIQSGSSNPRTLFNTINTLLKPLDTISHSFSVEKCNNFLSFFNDKISTIHSQLTIDPALRPKPDPPLTTGQSFSSFATITSSDLSSIVSTMKSTTCSLDLLPTTLLKACLPILSTLITNTVNSSLSSGHVPSSLKLASVTPVLKKPGLDPDSPNNYRPISNLPFLSKILERVVAKQLITYLDTNDLFELFQSGFRSKHSTETALLKVTNDLLLSSDAGSLNILILLDLSAAFDTINHSILLSRLQSTLGITGTTLSWLGSYLSDRHQFIAINNCQSATTPLIHGVPQGSVLGPLLFILYMLPLGQILRHHGLRFHCYADETQLYLPSKTISPSTLSTLSNCLTDIKTWMQNSFLKLNSNKSEILIIGPDTLTHSTMNFTLNIDGSTITPSTKIRNLGVILDPTLSFLPHVNHITKTAFFHLRNIARLRPNLSTTAAATLIHAFISSRLDYCNGLLYGTTNKVLKKLQYVQNSAARLLTGTRSREHITPVLRELHWLPIKHRINYKIVLITYKALNSLAPPYLADLLHHHAPSRFLRSNSANLLQVPRTERRTWGDRAFSVAAPTLWNSLPSHIKVSPTLSSFKSALKTYLFTLAFPT</sequence>
<dbReference type="PANTHER" id="PTHR33332">
    <property type="entry name" value="REVERSE TRANSCRIPTASE DOMAIN-CONTAINING PROTEIN"/>
    <property type="match status" value="1"/>
</dbReference>
<reference evidence="2" key="2">
    <citation type="submission" date="2025-09" db="UniProtKB">
        <authorList>
            <consortium name="Ensembl"/>
        </authorList>
    </citation>
    <scope>IDENTIFICATION</scope>
</reference>
<dbReference type="InterPro" id="IPR000477">
    <property type="entry name" value="RT_dom"/>
</dbReference>
<organism evidence="2 3">
    <name type="scientific">Gadus morhua</name>
    <name type="common">Atlantic cod</name>
    <dbReference type="NCBI Taxonomy" id="8049"/>
    <lineage>
        <taxon>Eukaryota</taxon>
        <taxon>Metazoa</taxon>
        <taxon>Chordata</taxon>
        <taxon>Craniata</taxon>
        <taxon>Vertebrata</taxon>
        <taxon>Euteleostomi</taxon>
        <taxon>Actinopterygii</taxon>
        <taxon>Neopterygii</taxon>
        <taxon>Teleostei</taxon>
        <taxon>Neoteleostei</taxon>
        <taxon>Acanthomorphata</taxon>
        <taxon>Zeiogadaria</taxon>
        <taxon>Gadariae</taxon>
        <taxon>Gadiformes</taxon>
        <taxon>Gadoidei</taxon>
        <taxon>Gadidae</taxon>
        <taxon>Gadus</taxon>
    </lineage>
</organism>
<evidence type="ECO:0000313" key="2">
    <source>
        <dbReference type="Ensembl" id="ENSGMOP00000059744.1"/>
    </source>
</evidence>
<reference evidence="2" key="1">
    <citation type="submission" date="2025-08" db="UniProtKB">
        <authorList>
            <consortium name="Ensembl"/>
        </authorList>
    </citation>
    <scope>IDENTIFICATION</scope>
</reference>
<evidence type="ECO:0000259" key="1">
    <source>
        <dbReference type="PROSITE" id="PS50878"/>
    </source>
</evidence>
<keyword evidence="3" id="KW-1185">Reference proteome</keyword>
<proteinExistence type="predicted"/>
<dbReference type="Pfam" id="PF00078">
    <property type="entry name" value="RVT_1"/>
    <property type="match status" value="1"/>
</dbReference>
<accession>A0A8C5FTC9</accession>
<dbReference type="InterPro" id="IPR043502">
    <property type="entry name" value="DNA/RNA_pol_sf"/>
</dbReference>
<dbReference type="Ensembl" id="ENSGMOT00000042730.1">
    <property type="protein sequence ID" value="ENSGMOP00000059744.1"/>
    <property type="gene ID" value="ENSGMOG00000032601.1"/>
</dbReference>
<dbReference type="SUPFAM" id="SSF56672">
    <property type="entry name" value="DNA/RNA polymerases"/>
    <property type="match status" value="1"/>
</dbReference>
<dbReference type="OMA" id="RSHEHIT"/>
<feature type="domain" description="Reverse transcriptase" evidence="1">
    <location>
        <begin position="207"/>
        <end position="484"/>
    </location>
</feature>
<name>A0A8C5FTC9_GADMO</name>
<dbReference type="Proteomes" id="UP000694546">
    <property type="component" value="Chromosome 2"/>
</dbReference>